<name>A0ABY6Z2G5_9BACL</name>
<gene>
    <name evidence="1" type="ORF">NZD86_20275</name>
</gene>
<dbReference type="EMBL" id="CP104064">
    <property type="protein sequence ID" value="WAH36516.1"/>
    <property type="molecule type" value="Genomic_DNA"/>
</dbReference>
<sequence>MTEGATTFYDIVSLFAKDYHVPDILLPTSSCIFVLESPHVQEVQHGAPVAGSSGVTMSKHLFNTEYARTPLGLLMKQCADRVLDEPILNGIGLVNVCNIPLQKSAYGEREMVDNILEWFHDMEYVRTTNQKETYSRKRQMDIQDWLIDHLRTKLTPHLGREITLVPCGRFAQKFVRLAGLSDPNWRIIEEVPHPSYNSWDRARYQNQIRLVSEAVAASAKKSAISLLDRK</sequence>
<proteinExistence type="predicted"/>
<dbReference type="Proteomes" id="UP001164803">
    <property type="component" value="Chromosome"/>
</dbReference>
<reference evidence="1" key="1">
    <citation type="submission" date="2022-08" db="EMBL/GenBank/DDBJ databases">
        <title>Alicyclobacillus dauci DSM2870, complete genome.</title>
        <authorList>
            <person name="Wang Q."/>
            <person name="Cai R."/>
            <person name="Wang Z."/>
        </authorList>
    </citation>
    <scope>NUCLEOTIDE SEQUENCE</scope>
    <source>
        <strain evidence="1">DSM 28700</strain>
    </source>
</reference>
<protein>
    <recommendedName>
        <fullName evidence="3">Uracil DNA glycosylase superfamily protein</fullName>
    </recommendedName>
</protein>
<evidence type="ECO:0008006" key="3">
    <source>
        <dbReference type="Google" id="ProtNLM"/>
    </source>
</evidence>
<organism evidence="1 2">
    <name type="scientific">Alicyclobacillus dauci</name>
    <dbReference type="NCBI Taxonomy" id="1475485"/>
    <lineage>
        <taxon>Bacteria</taxon>
        <taxon>Bacillati</taxon>
        <taxon>Bacillota</taxon>
        <taxon>Bacilli</taxon>
        <taxon>Bacillales</taxon>
        <taxon>Alicyclobacillaceae</taxon>
        <taxon>Alicyclobacillus</taxon>
    </lineage>
</organism>
<evidence type="ECO:0000313" key="2">
    <source>
        <dbReference type="Proteomes" id="UP001164803"/>
    </source>
</evidence>
<keyword evidence="2" id="KW-1185">Reference proteome</keyword>
<accession>A0ABY6Z2G5</accession>
<evidence type="ECO:0000313" key="1">
    <source>
        <dbReference type="EMBL" id="WAH36516.1"/>
    </source>
</evidence>
<dbReference type="RefSeq" id="WP_268043864.1">
    <property type="nucleotide sequence ID" value="NZ_CP104064.1"/>
</dbReference>